<dbReference type="PROSITE" id="PS00329">
    <property type="entry name" value="HSP70_2"/>
    <property type="match status" value="1"/>
</dbReference>
<dbReference type="Proteomes" id="UP000563524">
    <property type="component" value="Unassembled WGS sequence"/>
</dbReference>
<comment type="similarity">
    <text evidence="1">Belongs to the heat shock protein 70 family.</text>
</comment>
<dbReference type="SUPFAM" id="SSF53067">
    <property type="entry name" value="Actin-like ATPase domain"/>
    <property type="match status" value="1"/>
</dbReference>
<accession>A0A840I3W6</accession>
<reference evidence="2 3" key="1">
    <citation type="submission" date="2020-08" db="EMBL/GenBank/DDBJ databases">
        <title>Genomic Encyclopedia of Type Strains, Phase IV (KMG-IV): sequencing the most valuable type-strain genomes for metagenomic binning, comparative biology and taxonomic classification.</title>
        <authorList>
            <person name="Goeker M."/>
        </authorList>
    </citation>
    <scope>NUCLEOTIDE SEQUENCE [LARGE SCALE GENOMIC DNA]</scope>
    <source>
        <strain evidence="2 3">DSM 102850</strain>
    </source>
</reference>
<sequence>MANHHLGFDLGHADTAIALASGRESERFASPANLEVQGQSIQPTALARVKRDGTEQLVVGGRAIREASKAQASGDATLRAAFKTRPRDLGEASRDVADFFRTMLEEVAFTPAPPEGWAGCSVAVGCPSSWSAEDDARAYAELLRKSLAGTPMGQAEVSVVPESRAALLQAIENPNSPLTLEARRENILVIDIGSSTLDMSLIAPELKASPLFDAGLDLGASFFDRQVLEGALADRSDARRFLELNPHYRDLWLYYARRTKEQYFIDAPTDDQEAVSGAPLQTFFEGGKRRSLTLDVTGERFARYRHAAYDRPLNPTPELGLDPQALSGLSWEGIYTAALTALKEAIARRGSGYGRVLLAGGASRMPFTEEIAQRVFAHGPGDTPVLRDPEPSHMVSRGLARWSRRREGVERFAKAVRELTRERLPALMDERFDPLRDRLAAALAVVIFDRFVEPVLGRWKDGAFRTGREVRREIELRTAEWLASKEGTDFFVDEINGWWRDEVKPDLDRELDRLHAAFDISRDIQLSLGEAIDPAVFRFSASSLDLPFEQVIGAALLALAFAVTIAIDAHFGFIPITTGALAAAVAVGGKPLRAWLSRIDVPAFARRLPDRLPGREQLFDARVRARVEKELSGSIDKARDSILTQVQAAVSASVAQQTRRARVLLHGEDGV</sequence>
<dbReference type="Gene3D" id="3.30.420.40">
    <property type="match status" value="2"/>
</dbReference>
<dbReference type="InterPro" id="IPR018181">
    <property type="entry name" value="Heat_shock_70_CS"/>
</dbReference>
<proteinExistence type="inferred from homology"/>
<evidence type="ECO:0000313" key="2">
    <source>
        <dbReference type="EMBL" id="MBB4659467.1"/>
    </source>
</evidence>
<protein>
    <submittedName>
        <fullName evidence="2">Integrase</fullName>
    </submittedName>
</protein>
<keyword evidence="3" id="KW-1185">Reference proteome</keyword>
<dbReference type="Gene3D" id="3.90.640.10">
    <property type="entry name" value="Actin, Chain A, domain 4"/>
    <property type="match status" value="1"/>
</dbReference>
<dbReference type="EMBL" id="JACHOB010000004">
    <property type="protein sequence ID" value="MBB4659467.1"/>
    <property type="molecule type" value="Genomic_DNA"/>
</dbReference>
<organism evidence="2 3">
    <name type="scientific">Parvularcula dongshanensis</name>
    <dbReference type="NCBI Taxonomy" id="1173995"/>
    <lineage>
        <taxon>Bacteria</taxon>
        <taxon>Pseudomonadati</taxon>
        <taxon>Pseudomonadota</taxon>
        <taxon>Alphaproteobacteria</taxon>
        <taxon>Parvularculales</taxon>
        <taxon>Parvularculaceae</taxon>
        <taxon>Parvularcula</taxon>
    </lineage>
</organism>
<evidence type="ECO:0000313" key="3">
    <source>
        <dbReference type="Proteomes" id="UP000563524"/>
    </source>
</evidence>
<comment type="caution">
    <text evidence="2">The sequence shown here is derived from an EMBL/GenBank/DDBJ whole genome shotgun (WGS) entry which is preliminary data.</text>
</comment>
<dbReference type="RefSeq" id="WP_183818103.1">
    <property type="nucleotide sequence ID" value="NZ_JACHOB010000004.1"/>
</dbReference>
<dbReference type="InterPro" id="IPR043129">
    <property type="entry name" value="ATPase_NBD"/>
</dbReference>
<evidence type="ECO:0000256" key="1">
    <source>
        <dbReference type="ARBA" id="ARBA00007381"/>
    </source>
</evidence>
<name>A0A840I3W6_9PROT</name>
<gene>
    <name evidence="2" type="ORF">GGQ59_002004</name>
</gene>
<dbReference type="AlphaFoldDB" id="A0A840I3W6"/>
<dbReference type="CDD" id="cd10170">
    <property type="entry name" value="ASKHA_NBD_HSP70"/>
    <property type="match status" value="1"/>
</dbReference>